<keyword evidence="2" id="KW-1185">Reference proteome</keyword>
<feature type="non-terminal residue" evidence="1">
    <location>
        <position position="203"/>
    </location>
</feature>
<dbReference type="Proteomes" id="UP000449678">
    <property type="component" value="Unassembled WGS sequence"/>
</dbReference>
<comment type="caution">
    <text evidence="1">The sequence shown here is derived from an EMBL/GenBank/DDBJ whole genome shotgun (WGS) entry which is preliminary data.</text>
</comment>
<dbReference type="RefSeq" id="WP_160993007.1">
    <property type="nucleotide sequence ID" value="NZ_WWCO01000063.1"/>
</dbReference>
<protein>
    <submittedName>
        <fullName evidence="1">Glycosyltransferase</fullName>
    </submittedName>
</protein>
<dbReference type="Gene3D" id="3.40.50.2000">
    <property type="entry name" value="Glycogen Phosphorylase B"/>
    <property type="match status" value="1"/>
</dbReference>
<name>A0ABW9VDZ6_9BURK</name>
<evidence type="ECO:0000313" key="1">
    <source>
        <dbReference type="EMBL" id="MYM37700.1"/>
    </source>
</evidence>
<accession>A0ABW9VDZ6</accession>
<dbReference type="SUPFAM" id="SSF53756">
    <property type="entry name" value="UDP-Glycosyltransferase/glycogen phosphorylase"/>
    <property type="match status" value="1"/>
</dbReference>
<feature type="non-terminal residue" evidence="1">
    <location>
        <position position="1"/>
    </location>
</feature>
<reference evidence="1 2" key="1">
    <citation type="submission" date="2019-12" db="EMBL/GenBank/DDBJ databases">
        <title>Novel species isolated from a subtropical stream in China.</title>
        <authorList>
            <person name="Lu H."/>
        </authorList>
    </citation>
    <scope>NUCLEOTIDE SEQUENCE [LARGE SCALE GENOMIC DNA]</scope>
    <source>
        <strain evidence="1 2">FT94W</strain>
    </source>
</reference>
<gene>
    <name evidence="1" type="ORF">GTP38_25615</name>
</gene>
<proteinExistence type="predicted"/>
<dbReference type="EMBL" id="WWCO01000063">
    <property type="protein sequence ID" value="MYM37700.1"/>
    <property type="molecule type" value="Genomic_DNA"/>
</dbReference>
<dbReference type="Pfam" id="PF13692">
    <property type="entry name" value="Glyco_trans_1_4"/>
    <property type="match status" value="1"/>
</dbReference>
<sequence>QHSEAARAAARRAARAALGIADDAYLVCSFGFIAPTKLTQELVHAWLAATLHTDPRCELVLVGANHGGDYGVELSAMLRDTPRIRIAGWTDEAVYHQYLQAADAAVQLRAVSRGETSAAVLDCMNYGLPTVVNANGSMAALPDDTVLKLPDSVTPALLRGALESLHGDAALRARLGARARALLQTEHSPDHCAALYAEALARA</sequence>
<evidence type="ECO:0000313" key="2">
    <source>
        <dbReference type="Proteomes" id="UP000449678"/>
    </source>
</evidence>
<organism evidence="1 2">
    <name type="scientific">Duganella lactea</name>
    <dbReference type="NCBI Taxonomy" id="2692173"/>
    <lineage>
        <taxon>Bacteria</taxon>
        <taxon>Pseudomonadati</taxon>
        <taxon>Pseudomonadota</taxon>
        <taxon>Betaproteobacteria</taxon>
        <taxon>Burkholderiales</taxon>
        <taxon>Oxalobacteraceae</taxon>
        <taxon>Telluria group</taxon>
        <taxon>Duganella</taxon>
    </lineage>
</organism>